<protein>
    <submittedName>
        <fullName evidence="1">Uncharacterized protein</fullName>
    </submittedName>
</protein>
<sequence length="103" mass="11898">MGYNYAPGSIEPEEKYVQALQYIIDHPIAWNMLHAIIVAGHGTHLVSFGNMSDPAYRTMLGEMRNLELLAETRDDEDIYNCALGRYGRAAYNDYWRLNQRSRN</sequence>
<gene>
    <name evidence="1" type="ORF">A3J48_04245</name>
</gene>
<dbReference type="AlphaFoldDB" id="A0A1F5P4J3"/>
<organism evidence="1 2">
    <name type="scientific">Candidatus Doudnabacteria bacterium RIFCSPHIGHO2_02_FULL_46_11</name>
    <dbReference type="NCBI Taxonomy" id="1817832"/>
    <lineage>
        <taxon>Bacteria</taxon>
        <taxon>Candidatus Doudnaibacteriota</taxon>
    </lineage>
</organism>
<evidence type="ECO:0000313" key="2">
    <source>
        <dbReference type="Proteomes" id="UP000176786"/>
    </source>
</evidence>
<dbReference type="EMBL" id="MFES01000036">
    <property type="protein sequence ID" value="OGE84744.1"/>
    <property type="molecule type" value="Genomic_DNA"/>
</dbReference>
<dbReference type="Proteomes" id="UP000176786">
    <property type="component" value="Unassembled WGS sequence"/>
</dbReference>
<reference evidence="1 2" key="1">
    <citation type="journal article" date="2016" name="Nat. Commun.">
        <title>Thousands of microbial genomes shed light on interconnected biogeochemical processes in an aquifer system.</title>
        <authorList>
            <person name="Anantharaman K."/>
            <person name="Brown C.T."/>
            <person name="Hug L.A."/>
            <person name="Sharon I."/>
            <person name="Castelle C.J."/>
            <person name="Probst A.J."/>
            <person name="Thomas B.C."/>
            <person name="Singh A."/>
            <person name="Wilkins M.J."/>
            <person name="Karaoz U."/>
            <person name="Brodie E.L."/>
            <person name="Williams K.H."/>
            <person name="Hubbard S.S."/>
            <person name="Banfield J.F."/>
        </authorList>
    </citation>
    <scope>NUCLEOTIDE SEQUENCE [LARGE SCALE GENOMIC DNA]</scope>
</reference>
<comment type="caution">
    <text evidence="1">The sequence shown here is derived from an EMBL/GenBank/DDBJ whole genome shotgun (WGS) entry which is preliminary data.</text>
</comment>
<name>A0A1F5P4J3_9BACT</name>
<accession>A0A1F5P4J3</accession>
<proteinExistence type="predicted"/>
<evidence type="ECO:0000313" key="1">
    <source>
        <dbReference type="EMBL" id="OGE84744.1"/>
    </source>
</evidence>